<reference evidence="2 3" key="1">
    <citation type="submission" date="2024-02" db="EMBL/GenBank/DDBJ databases">
        <title>Discinaceae phylogenomics.</title>
        <authorList>
            <person name="Dirks A.C."/>
            <person name="James T.Y."/>
        </authorList>
    </citation>
    <scope>NUCLEOTIDE SEQUENCE [LARGE SCALE GENOMIC DNA]</scope>
    <source>
        <strain evidence="2 3">ACD0624</strain>
    </source>
</reference>
<proteinExistence type="predicted"/>
<keyword evidence="3" id="KW-1185">Reference proteome</keyword>
<dbReference type="Proteomes" id="UP001447188">
    <property type="component" value="Unassembled WGS sequence"/>
</dbReference>
<feature type="compositionally biased region" description="Pro residues" evidence="1">
    <location>
        <begin position="37"/>
        <end position="54"/>
    </location>
</feature>
<evidence type="ECO:0000313" key="2">
    <source>
        <dbReference type="EMBL" id="KAL0630979.1"/>
    </source>
</evidence>
<evidence type="ECO:0000256" key="1">
    <source>
        <dbReference type="SAM" id="MobiDB-lite"/>
    </source>
</evidence>
<accession>A0ABR3G4Y1</accession>
<comment type="caution">
    <text evidence="2">The sequence shown here is derived from an EMBL/GenBank/DDBJ whole genome shotgun (WGS) entry which is preliminary data.</text>
</comment>
<protein>
    <submittedName>
        <fullName evidence="2">Uncharacterized protein</fullName>
    </submittedName>
</protein>
<dbReference type="EMBL" id="JBBBZM010000323">
    <property type="protein sequence ID" value="KAL0630979.1"/>
    <property type="molecule type" value="Genomic_DNA"/>
</dbReference>
<feature type="region of interest" description="Disordered" evidence="1">
    <location>
        <begin position="323"/>
        <end position="436"/>
    </location>
</feature>
<name>A0ABR3G4Y1_9PEZI</name>
<feature type="compositionally biased region" description="Acidic residues" evidence="1">
    <location>
        <begin position="427"/>
        <end position="436"/>
    </location>
</feature>
<organism evidence="2 3">
    <name type="scientific">Discina gigas</name>
    <dbReference type="NCBI Taxonomy" id="1032678"/>
    <lineage>
        <taxon>Eukaryota</taxon>
        <taxon>Fungi</taxon>
        <taxon>Dikarya</taxon>
        <taxon>Ascomycota</taxon>
        <taxon>Pezizomycotina</taxon>
        <taxon>Pezizomycetes</taxon>
        <taxon>Pezizales</taxon>
        <taxon>Discinaceae</taxon>
        <taxon>Discina</taxon>
    </lineage>
</organism>
<evidence type="ECO:0000313" key="3">
    <source>
        <dbReference type="Proteomes" id="UP001447188"/>
    </source>
</evidence>
<feature type="region of interest" description="Disordered" evidence="1">
    <location>
        <begin position="32"/>
        <end position="82"/>
    </location>
</feature>
<sequence>MATTVPIPVPMPTPLRLPTFIHMPALPIDCPIYGPQSPIPPPPPPLPPTPPAQSPPNQLEPAQGLDKGKRKTDTALAPPLAQRYPKRIKPTLVADSKGKGKALVEKMEGETTEAPILPFILLSQKQYVNLKKLVGQSIELKEIPHWTNKLRNGSVWDRRGFRCLRRNAFRHNKRMWAGWKRDHMALLALGTKAAHRRGREMELDAFMIENQPRIKRCIIGLYSGYMSRLNGMSRLKPGESPDRLWYFSPDKKEKAIQQREFSAYQATFIRYAASALGICGFADIGQDDASGDRYVPEGNFWIGENSIWLGDTEVEEDVILDLSDSDSSEEEEGDSEPGEPPSSDESEEEYDSESGDIGGSGEMLPESSDDVDSDASYTSGFLSDIESDGDDDNANREEIDGDNDNSGGGNVDAGGDDWDKDIWNEDIWNDGDDEAE</sequence>
<feature type="compositionally biased region" description="Acidic residues" evidence="1">
    <location>
        <begin position="323"/>
        <end position="354"/>
    </location>
</feature>
<gene>
    <name evidence="2" type="ORF">Q9L58_010170</name>
</gene>